<gene>
    <name evidence="3" type="ORF">FEM03_22850</name>
</gene>
<dbReference type="EMBL" id="VAUV01000025">
    <property type="protein sequence ID" value="TLD68445.1"/>
    <property type="molecule type" value="Genomic_DNA"/>
</dbReference>
<feature type="domain" description="Cytochrome C Planctomycete-type" evidence="2">
    <location>
        <begin position="42"/>
        <end position="100"/>
    </location>
</feature>
<dbReference type="InterPro" id="IPR051043">
    <property type="entry name" value="Sulfatase_Mod_Factor_Kinase"/>
</dbReference>
<dbReference type="GO" id="GO:0120147">
    <property type="term" value="F:formylglycine-generating oxidase activity"/>
    <property type="evidence" value="ECO:0007669"/>
    <property type="project" value="TreeGrafter"/>
</dbReference>
<dbReference type="RefSeq" id="WP_138088636.1">
    <property type="nucleotide sequence ID" value="NZ_VAUV01000025.1"/>
</dbReference>
<evidence type="ECO:0000313" key="3">
    <source>
        <dbReference type="EMBL" id="TLD68445.1"/>
    </source>
</evidence>
<proteinExistence type="predicted"/>
<evidence type="ECO:0000259" key="2">
    <source>
        <dbReference type="Pfam" id="PF07635"/>
    </source>
</evidence>
<accession>A0A5R8K928</accession>
<dbReference type="SUPFAM" id="SSF56436">
    <property type="entry name" value="C-type lectin-like"/>
    <property type="match status" value="1"/>
</dbReference>
<dbReference type="InterPro" id="IPR016187">
    <property type="entry name" value="CTDL_fold"/>
</dbReference>
<organism evidence="3 4">
    <name type="scientific">Phragmitibacter flavus</name>
    <dbReference type="NCBI Taxonomy" id="2576071"/>
    <lineage>
        <taxon>Bacteria</taxon>
        <taxon>Pseudomonadati</taxon>
        <taxon>Verrucomicrobiota</taxon>
        <taxon>Verrucomicrobiia</taxon>
        <taxon>Verrucomicrobiales</taxon>
        <taxon>Verrucomicrobiaceae</taxon>
        <taxon>Phragmitibacter</taxon>
    </lineage>
</organism>
<dbReference type="InterPro" id="IPR005532">
    <property type="entry name" value="SUMF_dom"/>
</dbReference>
<dbReference type="AlphaFoldDB" id="A0A5R8K928"/>
<dbReference type="PANTHER" id="PTHR23150:SF19">
    <property type="entry name" value="FORMYLGLYCINE-GENERATING ENZYME"/>
    <property type="match status" value="1"/>
</dbReference>
<evidence type="ECO:0000313" key="4">
    <source>
        <dbReference type="Proteomes" id="UP000306196"/>
    </source>
</evidence>
<dbReference type="PANTHER" id="PTHR23150">
    <property type="entry name" value="SULFATASE MODIFYING FACTOR 1, 2"/>
    <property type="match status" value="1"/>
</dbReference>
<dbReference type="InterPro" id="IPR042095">
    <property type="entry name" value="SUMF_sf"/>
</dbReference>
<dbReference type="Pfam" id="PF03781">
    <property type="entry name" value="FGE-sulfatase"/>
    <property type="match status" value="1"/>
</dbReference>
<reference evidence="3 4" key="1">
    <citation type="submission" date="2019-05" db="EMBL/GenBank/DDBJ databases">
        <title>Verrucobacter flavum gen. nov., sp. nov. a new member of the family Verrucomicrobiaceae.</title>
        <authorList>
            <person name="Szuroczki S."/>
            <person name="Abbaszade G."/>
            <person name="Szabo A."/>
            <person name="Felfoldi T."/>
            <person name="Schumann P."/>
            <person name="Boka K."/>
            <person name="Keki Z."/>
            <person name="Toumi M."/>
            <person name="Toth E."/>
        </authorList>
    </citation>
    <scope>NUCLEOTIDE SEQUENCE [LARGE SCALE GENOMIC DNA]</scope>
    <source>
        <strain evidence="3 4">MG-N-17</strain>
    </source>
</reference>
<keyword evidence="4" id="KW-1185">Reference proteome</keyword>
<evidence type="ECO:0008006" key="5">
    <source>
        <dbReference type="Google" id="ProtNLM"/>
    </source>
</evidence>
<dbReference type="Pfam" id="PF07635">
    <property type="entry name" value="PSCyt1"/>
    <property type="match status" value="1"/>
</dbReference>
<dbReference type="Gene3D" id="3.90.1580.10">
    <property type="entry name" value="paralog of FGE (formylglycine-generating enzyme)"/>
    <property type="match status" value="1"/>
</dbReference>
<sequence length="528" mass="58869">MSFAHSHLITISLLASLPALSAKEIDKPDFNAHVRPILEAACFNCHNEKSDKGGLNLTTLETTMAGGDNGDALVPGKPADSLLYSTTILPEDDDMVMPPPKEGLLTKAQTEILRLWIEQGANWPKDVVLQQKPRMNFAKHIKPILDARLASGGPVKADEAYMLRLWTEQGSVWPEGTAAPGTEAPKPAAPAAKLDGMELVKRIHAHIVATSKEKAEADMKPYDSRGPKSDAPYSMLVIKGGEFLMGSPEGEAERKDDEGPQVKVKVKPFWMGKHEVTWDEYTPFMVTEVGRNKDGSKQSGKADEPITEIISQPTTPYTEMSFGMGTDGYPAISMTQHAANKFCQWLSAQTGHFYRLPTEQEWEYAARAGTTTAYYWGDDSAGVADYEWYYDNAPNFQYSQVGKKKPNPWGLYDILGNVAEWTLDQYTPDYYKNLKAMAPDKIAGYYVPSTTPYPHTARGGSFDDDLVRLRSASRRGSAPDWKQQDPQLPKSIWYHTDAKFLGFRLVRPLEIPSPEEMFKYWNNGVENE</sequence>
<name>A0A5R8K928_9BACT</name>
<dbReference type="Proteomes" id="UP000306196">
    <property type="component" value="Unassembled WGS sequence"/>
</dbReference>
<comment type="caution">
    <text evidence="3">The sequence shown here is derived from an EMBL/GenBank/DDBJ whole genome shotgun (WGS) entry which is preliminary data.</text>
</comment>
<dbReference type="InterPro" id="IPR011429">
    <property type="entry name" value="Cyt_c_Planctomycete-type"/>
</dbReference>
<evidence type="ECO:0000259" key="1">
    <source>
        <dbReference type="Pfam" id="PF03781"/>
    </source>
</evidence>
<dbReference type="OrthoDB" id="9768004at2"/>
<feature type="domain" description="Sulfatase-modifying factor enzyme-like" evidence="1">
    <location>
        <begin position="234"/>
        <end position="483"/>
    </location>
</feature>
<protein>
    <recommendedName>
        <fullName evidence="5">Cytochrome c domain-containing protein</fullName>
    </recommendedName>
</protein>